<gene>
    <name evidence="8" type="ORF">SAMN05444266_101271</name>
</gene>
<dbReference type="GO" id="GO:0051603">
    <property type="term" value="P:proteolysis involved in protein catabolic process"/>
    <property type="evidence" value="ECO:0007669"/>
    <property type="project" value="TreeGrafter"/>
</dbReference>
<keyword evidence="5" id="KW-0862">Zinc</keyword>
<evidence type="ECO:0000256" key="6">
    <source>
        <dbReference type="ARBA" id="ARBA00023049"/>
    </source>
</evidence>
<proteinExistence type="predicted"/>
<keyword evidence="4" id="KW-0378">Hydrolase</keyword>
<dbReference type="InterPro" id="IPR001915">
    <property type="entry name" value="Peptidase_M48"/>
</dbReference>
<evidence type="ECO:0000313" key="9">
    <source>
        <dbReference type="Proteomes" id="UP000184420"/>
    </source>
</evidence>
<dbReference type="RefSeq" id="WP_073077252.1">
    <property type="nucleotide sequence ID" value="NZ_FRBL01000001.1"/>
</dbReference>
<dbReference type="EMBL" id="FRBL01000001">
    <property type="protein sequence ID" value="SHK82568.1"/>
    <property type="molecule type" value="Genomic_DNA"/>
</dbReference>
<dbReference type="Pfam" id="PF01435">
    <property type="entry name" value="Peptidase_M48"/>
    <property type="match status" value="1"/>
</dbReference>
<dbReference type="STRING" id="1419482.SAMN05444266_101271"/>
<sequence>MKSILFRQLAVVRIVFLALCCCLLLPGYLSAQCTVFKPVAVNEARIRSLTAELETRYKTTIAALPAANRKDYEAIYKERWENIKSILDKQEVYTAPFAQSYLDKIAKTIIAANPVLKEEKLHLFFSRSAVPNASFIGEGVILFNMGLFSTLSDESQVAFVLCHELAHYYLRHSDNSISRYVTTMNSKEVQSELKQIKNSEFNKKTQLEKLMKGISFDSRRHSRDHESEADSMGLVFLSRTNFDLNAAITTLELLDNVDEDTLDAAKALQKLFDAKNYPFKKKWISKKEGLLGGHAVLEKDEALADSLKTHPDCRRRIQTLQPFVKAVPQNNRLANPIDKNTFDSLRITFRYEPIAYEFEREHYTRSLYAAIKQLGDFPEDPFLITQIGKIFNSCYDAQQEHTLGKRIDLPAPQNSSGYNTVLQMVQNLYAADFPAIGFNFLEQYQTKFGNCTVFNTELEKARQRYK</sequence>
<reference evidence="8 9" key="1">
    <citation type="submission" date="2016-11" db="EMBL/GenBank/DDBJ databases">
        <authorList>
            <person name="Jaros S."/>
            <person name="Januszkiewicz K."/>
            <person name="Wedrychowicz H."/>
        </authorList>
    </citation>
    <scope>NUCLEOTIDE SEQUENCE [LARGE SCALE GENOMIC DNA]</scope>
    <source>
        <strain evidence="8 9">DSM 27406</strain>
    </source>
</reference>
<dbReference type="PANTHER" id="PTHR22726">
    <property type="entry name" value="METALLOENDOPEPTIDASE OMA1"/>
    <property type="match status" value="1"/>
</dbReference>
<accession>A0A1M6VM47</accession>
<dbReference type="PANTHER" id="PTHR22726:SF1">
    <property type="entry name" value="METALLOENDOPEPTIDASE OMA1, MITOCHONDRIAL"/>
    <property type="match status" value="1"/>
</dbReference>
<evidence type="ECO:0000259" key="7">
    <source>
        <dbReference type="Pfam" id="PF01435"/>
    </source>
</evidence>
<evidence type="ECO:0000256" key="5">
    <source>
        <dbReference type="ARBA" id="ARBA00022833"/>
    </source>
</evidence>
<protein>
    <submittedName>
        <fullName evidence="8">Peptidase family M48</fullName>
    </submittedName>
</protein>
<dbReference type="GO" id="GO:0016020">
    <property type="term" value="C:membrane"/>
    <property type="evidence" value="ECO:0007669"/>
    <property type="project" value="TreeGrafter"/>
</dbReference>
<keyword evidence="9" id="KW-1185">Reference proteome</keyword>
<keyword evidence="3" id="KW-0479">Metal-binding</keyword>
<feature type="domain" description="Peptidase M48" evidence="7">
    <location>
        <begin position="99"/>
        <end position="321"/>
    </location>
</feature>
<dbReference type="AlphaFoldDB" id="A0A1M6VM47"/>
<evidence type="ECO:0000256" key="3">
    <source>
        <dbReference type="ARBA" id="ARBA00022723"/>
    </source>
</evidence>
<dbReference type="Proteomes" id="UP000184420">
    <property type="component" value="Unassembled WGS sequence"/>
</dbReference>
<dbReference type="Gene3D" id="3.30.2010.10">
    <property type="entry name" value="Metalloproteases ('zincins'), catalytic domain"/>
    <property type="match status" value="1"/>
</dbReference>
<keyword evidence="6" id="KW-0482">Metalloprotease</keyword>
<keyword evidence="2" id="KW-0645">Protease</keyword>
<organism evidence="8 9">
    <name type="scientific">Chitinophaga jiangningensis</name>
    <dbReference type="NCBI Taxonomy" id="1419482"/>
    <lineage>
        <taxon>Bacteria</taxon>
        <taxon>Pseudomonadati</taxon>
        <taxon>Bacteroidota</taxon>
        <taxon>Chitinophagia</taxon>
        <taxon>Chitinophagales</taxon>
        <taxon>Chitinophagaceae</taxon>
        <taxon>Chitinophaga</taxon>
    </lineage>
</organism>
<evidence type="ECO:0000256" key="2">
    <source>
        <dbReference type="ARBA" id="ARBA00022670"/>
    </source>
</evidence>
<dbReference type="InterPro" id="IPR051156">
    <property type="entry name" value="Mito/Outer_Membr_Metalloprot"/>
</dbReference>
<dbReference type="GO" id="GO:0046872">
    <property type="term" value="F:metal ion binding"/>
    <property type="evidence" value="ECO:0007669"/>
    <property type="project" value="UniProtKB-KW"/>
</dbReference>
<comment type="cofactor">
    <cofactor evidence="1">
        <name>Zn(2+)</name>
        <dbReference type="ChEBI" id="CHEBI:29105"/>
    </cofactor>
</comment>
<dbReference type="OrthoDB" id="910748at2"/>
<dbReference type="GO" id="GO:0004222">
    <property type="term" value="F:metalloendopeptidase activity"/>
    <property type="evidence" value="ECO:0007669"/>
    <property type="project" value="InterPro"/>
</dbReference>
<name>A0A1M6VM47_9BACT</name>
<evidence type="ECO:0000256" key="1">
    <source>
        <dbReference type="ARBA" id="ARBA00001947"/>
    </source>
</evidence>
<evidence type="ECO:0000256" key="4">
    <source>
        <dbReference type="ARBA" id="ARBA00022801"/>
    </source>
</evidence>
<evidence type="ECO:0000313" key="8">
    <source>
        <dbReference type="EMBL" id="SHK82568.1"/>
    </source>
</evidence>
<dbReference type="CDD" id="cd07324">
    <property type="entry name" value="M48C_Oma1-like"/>
    <property type="match status" value="1"/>
</dbReference>